<dbReference type="InterPro" id="IPR003406">
    <property type="entry name" value="Glyco_trans_14"/>
</dbReference>
<proteinExistence type="predicted"/>
<dbReference type="PANTHER" id="PTHR31042:SF8">
    <property type="entry name" value="CORE-2_I-BRANCHING BETA-1,6-N-ACETYLGLUCOSAMINYLTRANSFERASE FAMILY PROTEIN"/>
    <property type="match status" value="1"/>
</dbReference>
<dbReference type="Pfam" id="PF02485">
    <property type="entry name" value="Branch"/>
    <property type="match status" value="5"/>
</dbReference>
<organism evidence="7 8">
    <name type="scientific">Auxenochlorella protothecoides</name>
    <name type="common">Green microalga</name>
    <name type="synonym">Chlorella protothecoides</name>
    <dbReference type="NCBI Taxonomy" id="3075"/>
    <lineage>
        <taxon>Eukaryota</taxon>
        <taxon>Viridiplantae</taxon>
        <taxon>Chlorophyta</taxon>
        <taxon>core chlorophytes</taxon>
        <taxon>Trebouxiophyceae</taxon>
        <taxon>Chlorellales</taxon>
        <taxon>Chlorellaceae</taxon>
        <taxon>Auxenochlorella</taxon>
    </lineage>
</organism>
<dbReference type="Proteomes" id="UP000279271">
    <property type="component" value="Unassembled WGS sequence"/>
</dbReference>
<keyword evidence="3" id="KW-0808">Transferase</keyword>
<accession>A0A3M7L0F1</accession>
<keyword evidence="4" id="KW-0472">Membrane</keyword>
<evidence type="ECO:0000256" key="1">
    <source>
        <dbReference type="ARBA" id="ARBA00004606"/>
    </source>
</evidence>
<protein>
    <submittedName>
        <fullName evidence="7">Uncharacterized protein</fullName>
    </submittedName>
</protein>
<gene>
    <name evidence="7" type="ORF">APUTEX25_000127</name>
</gene>
<feature type="region of interest" description="Disordered" evidence="6">
    <location>
        <begin position="614"/>
        <end position="636"/>
    </location>
</feature>
<evidence type="ECO:0000256" key="2">
    <source>
        <dbReference type="ARBA" id="ARBA00022676"/>
    </source>
</evidence>
<evidence type="ECO:0000256" key="6">
    <source>
        <dbReference type="SAM" id="MobiDB-lite"/>
    </source>
</evidence>
<comment type="caution">
    <text evidence="7">The sequence shown here is derived from an EMBL/GenBank/DDBJ whole genome shotgun (WGS) entry which is preliminary data.</text>
</comment>
<feature type="non-terminal residue" evidence="7">
    <location>
        <position position="1"/>
    </location>
</feature>
<evidence type="ECO:0000313" key="8">
    <source>
        <dbReference type="Proteomes" id="UP000279271"/>
    </source>
</evidence>
<name>A0A3M7L0F1_AUXPR</name>
<dbReference type="GO" id="GO:0016757">
    <property type="term" value="F:glycosyltransferase activity"/>
    <property type="evidence" value="ECO:0007669"/>
    <property type="project" value="UniProtKB-KW"/>
</dbReference>
<feature type="region of interest" description="Disordered" evidence="6">
    <location>
        <begin position="91"/>
        <end position="116"/>
    </location>
</feature>
<keyword evidence="2" id="KW-0328">Glycosyltransferase</keyword>
<evidence type="ECO:0000256" key="5">
    <source>
        <dbReference type="ARBA" id="ARBA00023180"/>
    </source>
</evidence>
<dbReference type="PANTHER" id="PTHR31042">
    <property type="entry name" value="CORE-2/I-BRANCHING BETA-1,6-N-ACETYLGLUCOSAMINYLTRANSFERASE FAMILY PROTEIN-RELATED"/>
    <property type="match status" value="1"/>
</dbReference>
<evidence type="ECO:0000313" key="7">
    <source>
        <dbReference type="EMBL" id="RMZ55544.1"/>
    </source>
</evidence>
<feature type="compositionally biased region" description="Low complexity" evidence="6">
    <location>
        <begin position="91"/>
        <end position="105"/>
    </location>
</feature>
<evidence type="ECO:0000256" key="4">
    <source>
        <dbReference type="ARBA" id="ARBA00023136"/>
    </source>
</evidence>
<sequence length="2135" mass="236708">GGEKAYYALQLLVGPVEKHPDLSLSDVPCTFITCILQGVGPIEASSPDCGALLPFVGRHDRKQSASRSERSAARHLRKQCFITALFRQRASTSGDSSPSSQSGPDLAAATPQRAAGKTLSSRAASYARLPASASYSEMPSAALPAATPKWYSNRVWCAAALFAVLVLCSLNVAKLMGTAHSGVEVVTAAGQGSTLQVGTLAGPADAATSDGVESGKFSNGPAPTTASSLADSIVATLSQFTNSTSKSIREWMVVVPANSTNATEAKAADTQGEPEKKFVPAELPPAEVWSRSGDACADALKIPKVAMLFLTKGDLFHHAVWRLWFHVYVHAPPGVQDSSLPPLFQGRLVSRRIDAAWGSHGLVEAARNLLWEAYKEPTNQRFMLVSESDIPLYDPMTMYQQLVSEEGSRVNGCAHSRTDRRRWTWRMRSANLKAYHWRKSTQWFMLTRPHAELVLGDTEVYRRFEEHCWYGWDNDYRRWRDCFSDEHYMPTLFAVHKIQTDSNCGAVGVAATNWSGGAHPRSYSQEDVTPALLTEALRSPQDGCDAQSAWEAAQKMFVKVDEAFNSGLCKVPLPEYESHLTSLCKVTARKFPVEVVQQTATLFTDCNNGLHLLAPGDEDSQRAGVDTESEPDPPQKVPFALNTTAVLVPPETLPSSPDACAEALGIPKVALLFLTRGDLYLSPAWRLWFQSAAGVVPRTAARCSGVASEAVRAGCPGPGPTAALDLPDERMIDAQHLFTAYVHAPPSVNASEIQPLFRDRLIAARTETSWGSINLVYAARLLLWEAFRDPANTRFVLLSESDIPLYDARTFHHQLMQETLSKTSACPATAQDKYRWNKAMRSDRLGIRHWRKASQWFMLTREHAKHYLATLFAVHGLQQTENCDVWGVAAVDWGHGGAHPRSYAAEETTADLVHAIRTRHPCQPVAAMEAAQPYYEVLDANRPLEPLRYFQNGFLVSGIHDAQCRKEATRSGKELPAVCSLTARKFPKPTAEAVRNVFVGCDERLQLVDPEPEQAPKPPEDAAKEALEAEPALLEDPVTEEQSRDDCAQALGVPKVALLFLAKENIWLHESWRLWFQSASGVLPLRSLQKHGCSRSTVTLPEACRGRGVLASTEVAEEDIIAQQSLFSVFVHVPPEVDETKIAPLFRNHVLPRRTMAKWGSMRLVYAARLLMHEAFKDPANQRFLLVSESDLPLFDPVTMHYQAISESLSRISACPSSSVDRYRWNKRLKSAVLKTSHWRKASQWFEKYCYPGYDPSVHRTRSCYGDEHYMPTLLAVHGLQQSENCDVRGVAAAEWRGGAHPVTYKTADLEPDLIHQIRTKYDQCPVEETRAIARRAYLTYERDEPDREWDCGLLAPQYYPIMDPLCSLTMRKVSNESASHVAETLFRRSCANGLGLIAPAFRQGFPIKLLVACAIFISGLEVLSHHDYLPIIPWASLVSSGASLRPARDPPFTATGPGVEDHALAVPKVALLFLTQGAMHHAEAWALWFASAAGHIPLANLRQAGCDAWHRSILGPLGACDSSVGPKEAAELDPEDIIGAQHLFSVYLHVPLDRDVLQVHPLFRKHLISRRTTTTWGSPTLSIAMRYLLWEAYRDPLNERFALVSESGLPIYSPVVFHQQLMAEQDSRVDGCKSESIPFERFVPAMESAALKRWHWRKTMQWFMLTRDHAGVVLEDTHVFRQFERYCFHEAVDDKGNRHFCLMDEHYLAVLFAVHGIQAATNCGARSLTKDDWTMGGSHPKTFRSHDVNPELIKWARSEEGIYIPKYGALTPPPFHCNHTAAILSANAAMGTLAGASVRQVCDRSGSGGMLDPLSSRCRLTVRKVAGDAASKAVELFKSCAPGLELVHPDLCQGKAFLVVTLLFLLSLIMAAHLFRPRDILLDVDEMDLPMTDTSFSRQASLGIPPTPSLDGDRSRDAKQLQNSIAGNAVTHFLSVGAAIGEKALELDRVALLFLTKGDLFHHQTWSAWFRHGMLPVSNVEEAVCNNFTTAEALRSFCDMTGTDSEGQRALDPDEVVLDRQYLFSVYVHAPPNIAGRQGWILSGGRVNDMMVSVTHSNPLPTYLHLAEKDMRPLFKGRLIKDRIYTGWGSHQLVEAERNLLWHAYQDPANTRFVLLSESDIPLYHPLVLYSQVR</sequence>
<dbReference type="EMBL" id="QOKY01000160">
    <property type="protein sequence ID" value="RMZ55544.1"/>
    <property type="molecule type" value="Genomic_DNA"/>
</dbReference>
<evidence type="ECO:0000256" key="3">
    <source>
        <dbReference type="ARBA" id="ARBA00022679"/>
    </source>
</evidence>
<dbReference type="GO" id="GO:0016020">
    <property type="term" value="C:membrane"/>
    <property type="evidence" value="ECO:0007669"/>
    <property type="project" value="UniProtKB-SubCell"/>
</dbReference>
<dbReference type="InterPro" id="IPR044174">
    <property type="entry name" value="BC10-like"/>
</dbReference>
<comment type="subcellular location">
    <subcellularLocation>
        <location evidence="1">Membrane</location>
        <topology evidence="1">Single-pass type II membrane protein</topology>
    </subcellularLocation>
</comment>
<reference evidence="8" key="1">
    <citation type="journal article" date="2018" name="Algal Res.">
        <title>Characterization of plant carbon substrate utilization by Auxenochlorella protothecoides.</title>
        <authorList>
            <person name="Vogler B.W."/>
            <person name="Starkenburg S.R."/>
            <person name="Sudasinghe N."/>
            <person name="Schambach J.Y."/>
            <person name="Rollin J.A."/>
            <person name="Pattathil S."/>
            <person name="Barry A.N."/>
        </authorList>
    </citation>
    <scope>NUCLEOTIDE SEQUENCE [LARGE SCALE GENOMIC DNA]</scope>
    <source>
        <strain evidence="8">UTEX 25</strain>
    </source>
</reference>
<keyword evidence="5" id="KW-0325">Glycoprotein</keyword>